<protein>
    <recommendedName>
        <fullName evidence="3">Transposase</fullName>
    </recommendedName>
</protein>
<proteinExistence type="predicted"/>
<evidence type="ECO:0008006" key="3">
    <source>
        <dbReference type="Google" id="ProtNLM"/>
    </source>
</evidence>
<sequence length="59" mass="6951">MSGKQAQLAIWAIADFNLSQFKYQIKRSHLLRLSVAFGSQNREFLYRHLTDLLIQLRKS</sequence>
<dbReference type="EMBL" id="JACJQH010000031">
    <property type="protein sequence ID" value="MBD2197736.1"/>
    <property type="molecule type" value="Genomic_DNA"/>
</dbReference>
<evidence type="ECO:0000313" key="2">
    <source>
        <dbReference type="Proteomes" id="UP000658514"/>
    </source>
</evidence>
<keyword evidence="2" id="KW-1185">Reference proteome</keyword>
<gene>
    <name evidence="1" type="ORF">H6G24_19870</name>
</gene>
<reference evidence="1 2" key="1">
    <citation type="journal article" date="2020" name="ISME J.">
        <title>Comparative genomics reveals insights into cyanobacterial evolution and habitat adaptation.</title>
        <authorList>
            <person name="Chen M.Y."/>
            <person name="Teng W.K."/>
            <person name="Zhao L."/>
            <person name="Hu C.X."/>
            <person name="Zhou Y.K."/>
            <person name="Han B.P."/>
            <person name="Song L.R."/>
            <person name="Shu W.S."/>
        </authorList>
    </citation>
    <scope>NUCLEOTIDE SEQUENCE [LARGE SCALE GENOMIC DNA]</scope>
    <source>
        <strain evidence="1 2">FACHB-288</strain>
    </source>
</reference>
<comment type="caution">
    <text evidence="1">The sequence shown here is derived from an EMBL/GenBank/DDBJ whole genome shotgun (WGS) entry which is preliminary data.</text>
</comment>
<organism evidence="1 2">
    <name type="scientific">Calothrix parietina FACHB-288</name>
    <dbReference type="NCBI Taxonomy" id="2692896"/>
    <lineage>
        <taxon>Bacteria</taxon>
        <taxon>Bacillati</taxon>
        <taxon>Cyanobacteriota</taxon>
        <taxon>Cyanophyceae</taxon>
        <taxon>Nostocales</taxon>
        <taxon>Calotrichaceae</taxon>
        <taxon>Calothrix</taxon>
    </lineage>
</organism>
<evidence type="ECO:0000313" key="1">
    <source>
        <dbReference type="EMBL" id="MBD2197736.1"/>
    </source>
</evidence>
<dbReference type="Proteomes" id="UP000658514">
    <property type="component" value="Unassembled WGS sequence"/>
</dbReference>
<accession>A0ABR8ACK0</accession>
<dbReference type="RefSeq" id="WP_190543478.1">
    <property type="nucleotide sequence ID" value="NZ_CAWPNO010000064.1"/>
</dbReference>
<name>A0ABR8ACK0_9CYAN</name>